<dbReference type="GO" id="GO:0016787">
    <property type="term" value="F:hydrolase activity"/>
    <property type="evidence" value="ECO:0007669"/>
    <property type="project" value="UniProtKB-KW"/>
</dbReference>
<dbReference type="CDD" id="cd16282">
    <property type="entry name" value="metallo-hydrolase-like_MBL-fold"/>
    <property type="match status" value="1"/>
</dbReference>
<dbReference type="PANTHER" id="PTHR42951:SF4">
    <property type="entry name" value="ACYL-COENZYME A THIOESTERASE MBLAC2"/>
    <property type="match status" value="1"/>
</dbReference>
<dbReference type="AlphaFoldDB" id="A0A3B0ZYZ8"/>
<evidence type="ECO:0000259" key="1">
    <source>
        <dbReference type="SMART" id="SM00849"/>
    </source>
</evidence>
<dbReference type="EMBL" id="UOFP01000109">
    <property type="protein sequence ID" value="VAW85806.1"/>
    <property type="molecule type" value="Genomic_DNA"/>
</dbReference>
<name>A0A3B0ZYZ8_9ZZZZ</name>
<accession>A0A3B0ZYZ8</accession>
<protein>
    <submittedName>
        <fullName evidence="2">MBL-fold metallo-hydrolase superfamily</fullName>
    </submittedName>
</protein>
<dbReference type="PANTHER" id="PTHR42951">
    <property type="entry name" value="METALLO-BETA-LACTAMASE DOMAIN-CONTAINING"/>
    <property type="match status" value="1"/>
</dbReference>
<dbReference type="Pfam" id="PF00753">
    <property type="entry name" value="Lactamase_B"/>
    <property type="match status" value="1"/>
</dbReference>
<dbReference type="InterPro" id="IPR036866">
    <property type="entry name" value="RibonucZ/Hydroxyglut_hydro"/>
</dbReference>
<dbReference type="InterPro" id="IPR050855">
    <property type="entry name" value="NDM-1-like"/>
</dbReference>
<gene>
    <name evidence="2" type="ORF">MNBD_GAMMA18-833</name>
</gene>
<keyword evidence="2" id="KW-0378">Hydrolase</keyword>
<feature type="domain" description="Metallo-beta-lactamase" evidence="1">
    <location>
        <begin position="52"/>
        <end position="235"/>
    </location>
</feature>
<dbReference type="Gene3D" id="3.60.15.10">
    <property type="entry name" value="Ribonuclease Z/Hydroxyacylglutathione hydrolase-like"/>
    <property type="match status" value="1"/>
</dbReference>
<dbReference type="InterPro" id="IPR001279">
    <property type="entry name" value="Metallo-B-lactamas"/>
</dbReference>
<sequence length="305" mass="33753">MNNLYRVTFGLCLILFSTFNSAFAGKSDGQFSDTTIETIPLGSGIYMLTGEGGNIGLSVGEDGIFIIDDQFAPLTEKIKAAIAKLSDQPIRFAINTHWHFDHTGGNENLAKENVIIVAHDNVRERMSRDNVIAAFNMEIPASPKAALPLITFNDEVTFHLNNEEIHVVHQPNAHTDGDSIIFFKDANIIHMGDIFFNGLYPFIDASSNGNIAGIINTVDHILEITDDKTKIIPGHGPLGDKKSLLIYRNMLVTVKERMQNLIDQGKTLEEIISMMPNADLDETWGKGFLDPEAFLRVLHSTMPKS</sequence>
<organism evidence="2">
    <name type="scientific">hydrothermal vent metagenome</name>
    <dbReference type="NCBI Taxonomy" id="652676"/>
    <lineage>
        <taxon>unclassified sequences</taxon>
        <taxon>metagenomes</taxon>
        <taxon>ecological metagenomes</taxon>
    </lineage>
</organism>
<proteinExistence type="predicted"/>
<dbReference type="SMART" id="SM00849">
    <property type="entry name" value="Lactamase_B"/>
    <property type="match status" value="1"/>
</dbReference>
<dbReference type="SUPFAM" id="SSF56281">
    <property type="entry name" value="Metallo-hydrolase/oxidoreductase"/>
    <property type="match status" value="1"/>
</dbReference>
<evidence type="ECO:0000313" key="2">
    <source>
        <dbReference type="EMBL" id="VAW85806.1"/>
    </source>
</evidence>
<reference evidence="2" key="1">
    <citation type="submission" date="2018-06" db="EMBL/GenBank/DDBJ databases">
        <authorList>
            <person name="Zhirakovskaya E."/>
        </authorList>
    </citation>
    <scope>NUCLEOTIDE SEQUENCE</scope>
</reference>